<accession>A0A9X2MW42</accession>
<evidence type="ECO:0000313" key="3">
    <source>
        <dbReference type="Proteomes" id="UP001141950"/>
    </source>
</evidence>
<dbReference type="SUPFAM" id="SSF54593">
    <property type="entry name" value="Glyoxalase/Bleomycin resistance protein/Dihydroxybiphenyl dioxygenase"/>
    <property type="match status" value="1"/>
</dbReference>
<reference evidence="2" key="1">
    <citation type="submission" date="2022-08" db="EMBL/GenBank/DDBJ databases">
        <title>The genomic sequence of strain Paenibacillus sp. SCIV0701.</title>
        <authorList>
            <person name="Zhao H."/>
        </authorList>
    </citation>
    <scope>NUCLEOTIDE SEQUENCE</scope>
    <source>
        <strain evidence="2">SCIV0701</strain>
    </source>
</reference>
<dbReference type="PROSITE" id="PS51819">
    <property type="entry name" value="VOC"/>
    <property type="match status" value="1"/>
</dbReference>
<dbReference type="AlphaFoldDB" id="A0A9X2MW42"/>
<organism evidence="2 3">
    <name type="scientific">Paenibacillus soyae</name>
    <dbReference type="NCBI Taxonomy" id="2969249"/>
    <lineage>
        <taxon>Bacteria</taxon>
        <taxon>Bacillati</taxon>
        <taxon>Bacillota</taxon>
        <taxon>Bacilli</taxon>
        <taxon>Bacillales</taxon>
        <taxon>Paenibacillaceae</taxon>
        <taxon>Paenibacillus</taxon>
    </lineage>
</organism>
<dbReference type="InterPro" id="IPR037523">
    <property type="entry name" value="VOC_core"/>
</dbReference>
<evidence type="ECO:0000313" key="2">
    <source>
        <dbReference type="EMBL" id="MCR2806911.1"/>
    </source>
</evidence>
<dbReference type="InterPro" id="IPR029068">
    <property type="entry name" value="Glyas_Bleomycin-R_OHBP_Dase"/>
</dbReference>
<feature type="domain" description="VOC" evidence="1">
    <location>
        <begin position="11"/>
        <end position="129"/>
    </location>
</feature>
<comment type="caution">
    <text evidence="2">The sequence shown here is derived from an EMBL/GenBank/DDBJ whole genome shotgun (WGS) entry which is preliminary data.</text>
</comment>
<proteinExistence type="predicted"/>
<dbReference type="InterPro" id="IPR004360">
    <property type="entry name" value="Glyas_Fos-R_dOase_dom"/>
</dbReference>
<gene>
    <name evidence="2" type="ORF">NQZ67_23790</name>
</gene>
<sequence length="134" mass="14802">MQSQALHVIKNINCIYLPATNTEESAQWYMEHLGLELLRPVDANQAQLGIGSGQAIFLIRSQEPHNLNYTEIGGSEQCALTLEVQDLPSLYEKMKNAGAHVSDLEDNGSCGHNFFAYDPAGNKIDLWSGWPANN</sequence>
<name>A0A9X2MW42_9BACL</name>
<dbReference type="RefSeq" id="WP_257450882.1">
    <property type="nucleotide sequence ID" value="NZ_JANIPJ010000021.1"/>
</dbReference>
<dbReference type="EMBL" id="JANIPJ010000021">
    <property type="protein sequence ID" value="MCR2806911.1"/>
    <property type="molecule type" value="Genomic_DNA"/>
</dbReference>
<evidence type="ECO:0000259" key="1">
    <source>
        <dbReference type="PROSITE" id="PS51819"/>
    </source>
</evidence>
<dbReference type="Proteomes" id="UP001141950">
    <property type="component" value="Unassembled WGS sequence"/>
</dbReference>
<protein>
    <submittedName>
        <fullName evidence="2">VOC family protein</fullName>
    </submittedName>
</protein>
<dbReference type="Gene3D" id="3.10.180.10">
    <property type="entry name" value="2,3-Dihydroxybiphenyl 1,2-Dioxygenase, domain 1"/>
    <property type="match status" value="1"/>
</dbReference>
<dbReference type="CDD" id="cd06587">
    <property type="entry name" value="VOC"/>
    <property type="match status" value="1"/>
</dbReference>
<dbReference type="Pfam" id="PF00903">
    <property type="entry name" value="Glyoxalase"/>
    <property type="match status" value="1"/>
</dbReference>
<keyword evidence="3" id="KW-1185">Reference proteome</keyword>